<dbReference type="PRINTS" id="PR00081">
    <property type="entry name" value="GDHRDH"/>
</dbReference>
<dbReference type="InterPro" id="IPR002347">
    <property type="entry name" value="SDR_fam"/>
</dbReference>
<evidence type="ECO:0000256" key="1">
    <source>
        <dbReference type="ARBA" id="ARBA00022857"/>
    </source>
</evidence>
<sequence>MTAKLREAEENLHKAEKHLKTTMFRWSADYMSATPYLEKAAEGFRAGQDFARASSTYVRLAEIQHKNQATFRAAMHMETAAKLHLQYAPKQPGAAKEYYQTAAAYYGETGELGKAAEMLLKGAAALEEVGYTDVEKMYLEACDLMEAQDKPHFAVDVFRKSASFFLKRKAYDDVVANYAKQILLFQAIDQKENMYKAFVSIVVLHLAKPDVVAADQAYMRHLQDDGYLHTDECALSEDLIGAFKREEDVSFDLTTIPKRVLITGAGRGIGLAFAKHFTAKGWHVVAGARTPSAELLDLGVESLVSLDVASEDSVKEAAQSVGASTPIHLVINNAGVFTPDTLKSATKANLMRQYEVNAVGPWLVSRAFLPNLELAAKQSNVAVVAQLSARLASLGLSGEAGSFPGLYGYRTSKTALNSLTRTLSLDVKAKGLACVLLHPGFVKTDLSGHKGKYTADQSVAKMVDILARVTAADNGKFYDIDGSIVPW</sequence>
<dbReference type="SUPFAM" id="SSF48452">
    <property type="entry name" value="TPR-like"/>
    <property type="match status" value="1"/>
</dbReference>
<protein>
    <submittedName>
        <fullName evidence="3">Uncharacterized protein</fullName>
    </submittedName>
</protein>
<dbReference type="InterPro" id="IPR036291">
    <property type="entry name" value="NAD(P)-bd_dom_sf"/>
</dbReference>
<evidence type="ECO:0000313" key="4">
    <source>
        <dbReference type="Proteomes" id="UP000285712"/>
    </source>
</evidence>
<organism evidence="3 4">
    <name type="scientific">Aphanomyces astaci</name>
    <name type="common">Crayfish plague agent</name>
    <dbReference type="NCBI Taxonomy" id="112090"/>
    <lineage>
        <taxon>Eukaryota</taxon>
        <taxon>Sar</taxon>
        <taxon>Stramenopiles</taxon>
        <taxon>Oomycota</taxon>
        <taxon>Saprolegniomycetes</taxon>
        <taxon>Saprolegniales</taxon>
        <taxon>Verrucalvaceae</taxon>
        <taxon>Aphanomyces</taxon>
    </lineage>
</organism>
<reference evidence="3 4" key="1">
    <citation type="submission" date="2018-08" db="EMBL/GenBank/DDBJ databases">
        <title>Aphanomyces genome sequencing and annotation.</title>
        <authorList>
            <person name="Minardi D."/>
            <person name="Oidtmann B."/>
            <person name="Van Der Giezen M."/>
            <person name="Studholme D.J."/>
        </authorList>
    </citation>
    <scope>NUCLEOTIDE SEQUENCE [LARGE SCALE GENOMIC DNA]</scope>
    <source>
        <strain evidence="3 4">Sv</strain>
    </source>
</reference>
<keyword evidence="2" id="KW-0560">Oxidoreductase</keyword>
<dbReference type="SUPFAM" id="SSF51735">
    <property type="entry name" value="NAD(P)-binding Rossmann-fold domains"/>
    <property type="match status" value="1"/>
</dbReference>
<dbReference type="CDD" id="cd05325">
    <property type="entry name" value="carb_red_sniffer_like_SDR_c"/>
    <property type="match status" value="1"/>
</dbReference>
<dbReference type="Pfam" id="PF14938">
    <property type="entry name" value="SNAP"/>
    <property type="match status" value="1"/>
</dbReference>
<dbReference type="PANTHER" id="PTHR43544:SF7">
    <property type="entry name" value="NADB-LER2"/>
    <property type="match status" value="1"/>
</dbReference>
<proteinExistence type="predicted"/>
<dbReference type="EMBL" id="QUTG01004272">
    <property type="protein sequence ID" value="RHY88705.1"/>
    <property type="molecule type" value="Genomic_DNA"/>
</dbReference>
<accession>A0A3R6ZG63</accession>
<dbReference type="AlphaFoldDB" id="A0A3R6ZG63"/>
<keyword evidence="1" id="KW-0521">NADP</keyword>
<evidence type="ECO:0000256" key="2">
    <source>
        <dbReference type="ARBA" id="ARBA00023002"/>
    </source>
</evidence>
<name>A0A3R6ZG63_APHAT</name>
<dbReference type="Pfam" id="PF00106">
    <property type="entry name" value="adh_short"/>
    <property type="match status" value="1"/>
</dbReference>
<gene>
    <name evidence="3" type="ORF">DYB35_001923</name>
</gene>
<evidence type="ECO:0000313" key="3">
    <source>
        <dbReference type="EMBL" id="RHY88705.1"/>
    </source>
</evidence>
<dbReference type="Gene3D" id="1.25.40.10">
    <property type="entry name" value="Tetratricopeptide repeat domain"/>
    <property type="match status" value="1"/>
</dbReference>
<dbReference type="PANTHER" id="PTHR43544">
    <property type="entry name" value="SHORT-CHAIN DEHYDROGENASE/REDUCTASE"/>
    <property type="match status" value="1"/>
</dbReference>
<dbReference type="InterPro" id="IPR011990">
    <property type="entry name" value="TPR-like_helical_dom_sf"/>
</dbReference>
<dbReference type="GO" id="GO:0005737">
    <property type="term" value="C:cytoplasm"/>
    <property type="evidence" value="ECO:0007669"/>
    <property type="project" value="TreeGrafter"/>
</dbReference>
<dbReference type="InterPro" id="IPR051468">
    <property type="entry name" value="Fungal_SecMetab_SDRs"/>
</dbReference>
<dbReference type="GO" id="GO:0016491">
    <property type="term" value="F:oxidoreductase activity"/>
    <property type="evidence" value="ECO:0007669"/>
    <property type="project" value="UniProtKB-KW"/>
</dbReference>
<dbReference type="VEuPathDB" id="FungiDB:H257_11796"/>
<comment type="caution">
    <text evidence="3">The sequence shown here is derived from an EMBL/GenBank/DDBJ whole genome shotgun (WGS) entry which is preliminary data.</text>
</comment>
<dbReference type="Gene3D" id="3.40.50.720">
    <property type="entry name" value="NAD(P)-binding Rossmann-like Domain"/>
    <property type="match status" value="1"/>
</dbReference>
<dbReference type="Proteomes" id="UP000285712">
    <property type="component" value="Unassembled WGS sequence"/>
</dbReference>